<gene>
    <name evidence="1" type="ORF">PU560_14510</name>
</gene>
<name>A0ABT5U006_9MICO</name>
<protein>
    <submittedName>
        <fullName evidence="1">Rv3235 family protein</fullName>
    </submittedName>
</protein>
<evidence type="ECO:0000313" key="2">
    <source>
        <dbReference type="Proteomes" id="UP001165561"/>
    </source>
</evidence>
<comment type="caution">
    <text evidence="1">The sequence shown here is derived from an EMBL/GenBank/DDBJ whole genome shotgun (WGS) entry which is preliminary data.</text>
</comment>
<dbReference type="Proteomes" id="UP001165561">
    <property type="component" value="Unassembled WGS sequence"/>
</dbReference>
<dbReference type="EMBL" id="JARACI010001139">
    <property type="protein sequence ID" value="MDD9207667.1"/>
    <property type="molecule type" value="Genomic_DNA"/>
</dbReference>
<evidence type="ECO:0000313" key="1">
    <source>
        <dbReference type="EMBL" id="MDD9207667.1"/>
    </source>
</evidence>
<reference evidence="1" key="1">
    <citation type="submission" date="2023-02" db="EMBL/GenBank/DDBJ databases">
        <title>Georgenia sp.10Sc9-8, isolated from a soil sample collected from the Taklamakan desert.</title>
        <authorList>
            <person name="Liu S."/>
        </authorList>
    </citation>
    <scope>NUCLEOTIDE SEQUENCE</scope>
    <source>
        <strain evidence="1">10Sc9-8</strain>
    </source>
</reference>
<organism evidence="1 2">
    <name type="scientific">Georgenia halotolerans</name>
    <dbReference type="NCBI Taxonomy" id="3028317"/>
    <lineage>
        <taxon>Bacteria</taxon>
        <taxon>Bacillati</taxon>
        <taxon>Actinomycetota</taxon>
        <taxon>Actinomycetes</taxon>
        <taxon>Micrococcales</taxon>
        <taxon>Bogoriellaceae</taxon>
        <taxon>Georgenia</taxon>
    </lineage>
</organism>
<proteinExistence type="predicted"/>
<keyword evidence="2" id="KW-1185">Reference proteome</keyword>
<accession>A0ABT5U006</accession>
<dbReference type="InterPro" id="IPR045596">
    <property type="entry name" value="DUF6459"/>
</dbReference>
<dbReference type="Pfam" id="PF20060">
    <property type="entry name" value="DUF6459"/>
    <property type="match status" value="1"/>
</dbReference>
<sequence length="149" mass="16256">MPRTSVEQPWDRVRFTGPVHPVGAQELVGTAQSTTTGTEELPAPGPWAAALVRSAVETLLGARPAAQLARWLSLELYERLARRAGLAVRVQGRPRAARPTTIRRVHVCPVREGVVEATVVLHDGQRVRAAAVRLEAHRGRWRATALEIG</sequence>